<comment type="function">
    <text evidence="5 6">Catalyzes the reduction of 1-pyrroline-5-carboxylate (PCA) to L-proline.</text>
</comment>
<evidence type="ECO:0000256" key="5">
    <source>
        <dbReference type="ARBA" id="ARBA00058118"/>
    </source>
</evidence>
<dbReference type="PATRIC" id="fig|1158610.3.peg.2116"/>
<dbReference type="InterPro" id="IPR028939">
    <property type="entry name" value="P5C_Rdtase_cat_N"/>
</dbReference>
<dbReference type="OrthoDB" id="9805754at2"/>
<dbReference type="Pfam" id="PF14748">
    <property type="entry name" value="P5CR_dimer"/>
    <property type="match status" value="1"/>
</dbReference>
<dbReference type="GO" id="GO:0055129">
    <property type="term" value="P:L-proline biosynthetic process"/>
    <property type="evidence" value="ECO:0007669"/>
    <property type="project" value="UniProtKB-UniRule"/>
</dbReference>
<name>R3TNP0_9ENTE</name>
<comment type="similarity">
    <text evidence="1 6 9">Belongs to the pyrroline-5-carboxylate reductase family.</text>
</comment>
<keyword evidence="2 6" id="KW-0641">Proline biosynthesis</keyword>
<evidence type="ECO:0000259" key="11">
    <source>
        <dbReference type="Pfam" id="PF14748"/>
    </source>
</evidence>
<comment type="catalytic activity">
    <reaction evidence="6 9">
        <text>L-proline + NADP(+) = (S)-1-pyrroline-5-carboxylate + NADPH + 2 H(+)</text>
        <dbReference type="Rhea" id="RHEA:14109"/>
        <dbReference type="ChEBI" id="CHEBI:15378"/>
        <dbReference type="ChEBI" id="CHEBI:17388"/>
        <dbReference type="ChEBI" id="CHEBI:57783"/>
        <dbReference type="ChEBI" id="CHEBI:58349"/>
        <dbReference type="ChEBI" id="CHEBI:60039"/>
        <dbReference type="EC" id="1.5.1.2"/>
    </reaction>
</comment>
<dbReference type="Gene3D" id="3.40.50.720">
    <property type="entry name" value="NAD(P)-binding Rossmann-like Domain"/>
    <property type="match status" value="1"/>
</dbReference>
<evidence type="ECO:0000259" key="10">
    <source>
        <dbReference type="Pfam" id="PF03807"/>
    </source>
</evidence>
<comment type="catalytic activity">
    <reaction evidence="6">
        <text>L-proline + NAD(+) = (S)-1-pyrroline-5-carboxylate + NADH + 2 H(+)</text>
        <dbReference type="Rhea" id="RHEA:14105"/>
        <dbReference type="ChEBI" id="CHEBI:15378"/>
        <dbReference type="ChEBI" id="CHEBI:17388"/>
        <dbReference type="ChEBI" id="CHEBI:57540"/>
        <dbReference type="ChEBI" id="CHEBI:57945"/>
        <dbReference type="ChEBI" id="CHEBI:60039"/>
        <dbReference type="EC" id="1.5.1.2"/>
    </reaction>
</comment>
<comment type="caution">
    <text evidence="12">The sequence shown here is derived from an EMBL/GenBank/DDBJ whole genome shotgun (WGS) entry which is preliminary data.</text>
</comment>
<dbReference type="InterPro" id="IPR053790">
    <property type="entry name" value="P5CR-like_CS"/>
</dbReference>
<proteinExistence type="inferred from homology"/>
<dbReference type="SUPFAM" id="SSF51735">
    <property type="entry name" value="NAD(P)-binding Rossmann-fold domains"/>
    <property type="match status" value="1"/>
</dbReference>
<evidence type="ECO:0000256" key="1">
    <source>
        <dbReference type="ARBA" id="ARBA00005525"/>
    </source>
</evidence>
<evidence type="ECO:0000256" key="2">
    <source>
        <dbReference type="ARBA" id="ARBA00022650"/>
    </source>
</evidence>
<feature type="domain" description="Pyrroline-5-carboxylate reductase catalytic N-terminal" evidence="10">
    <location>
        <begin position="3"/>
        <end position="97"/>
    </location>
</feature>
<keyword evidence="3 6" id="KW-0521">NADP</keyword>
<evidence type="ECO:0000256" key="4">
    <source>
        <dbReference type="ARBA" id="ARBA00023002"/>
    </source>
</evidence>
<dbReference type="PANTHER" id="PTHR11645:SF0">
    <property type="entry name" value="PYRROLINE-5-CARBOXYLATE REDUCTASE 3"/>
    <property type="match status" value="1"/>
</dbReference>
<dbReference type="GO" id="GO:0004735">
    <property type="term" value="F:pyrroline-5-carboxylate reductase activity"/>
    <property type="evidence" value="ECO:0007669"/>
    <property type="project" value="UniProtKB-UniRule"/>
</dbReference>
<dbReference type="InterPro" id="IPR008927">
    <property type="entry name" value="6-PGluconate_DH-like_C_sf"/>
</dbReference>
<dbReference type="eggNOG" id="COG0345">
    <property type="taxonomic scope" value="Bacteria"/>
</dbReference>
<dbReference type="PIRSF" id="PIRSF000193">
    <property type="entry name" value="Pyrrol-5-carb_rd"/>
    <property type="match status" value="1"/>
</dbReference>
<organism evidence="12 13">
    <name type="scientific">Enterococcus phoeniculicola ATCC BAA-412</name>
    <dbReference type="NCBI Taxonomy" id="1158610"/>
    <lineage>
        <taxon>Bacteria</taxon>
        <taxon>Bacillati</taxon>
        <taxon>Bacillota</taxon>
        <taxon>Bacilli</taxon>
        <taxon>Lactobacillales</taxon>
        <taxon>Enterococcaceae</taxon>
        <taxon>Enterococcus</taxon>
    </lineage>
</organism>
<dbReference type="EC" id="1.5.1.2" evidence="6 7"/>
<dbReference type="FunFam" id="1.10.3730.10:FF:000001">
    <property type="entry name" value="Pyrroline-5-carboxylate reductase"/>
    <property type="match status" value="1"/>
</dbReference>
<evidence type="ECO:0000256" key="3">
    <source>
        <dbReference type="ARBA" id="ARBA00022857"/>
    </source>
</evidence>
<protein>
    <recommendedName>
        <fullName evidence="6 7">Pyrroline-5-carboxylate reductase</fullName>
        <shortName evidence="6">P5C reductase</shortName>
        <shortName evidence="6">P5CR</shortName>
        <ecNumber evidence="6 7">1.5.1.2</ecNumber>
    </recommendedName>
    <alternativeName>
        <fullName evidence="6">PCA reductase</fullName>
    </alternativeName>
</protein>
<dbReference type="Pfam" id="PF03807">
    <property type="entry name" value="F420_oxidored"/>
    <property type="match status" value="1"/>
</dbReference>
<dbReference type="InterPro" id="IPR029036">
    <property type="entry name" value="P5CR_dimer"/>
</dbReference>
<dbReference type="EMBL" id="AJAT01000016">
    <property type="protein sequence ID" value="EOL43144.1"/>
    <property type="molecule type" value="Genomic_DNA"/>
</dbReference>
<dbReference type="HOGENOM" id="CLU_042344_3_1_9"/>
<dbReference type="AlphaFoldDB" id="R3TNP0"/>
<evidence type="ECO:0000313" key="12">
    <source>
        <dbReference type="EMBL" id="EOL43144.1"/>
    </source>
</evidence>
<evidence type="ECO:0000256" key="6">
    <source>
        <dbReference type="HAMAP-Rule" id="MF_01925"/>
    </source>
</evidence>
<keyword evidence="4 6" id="KW-0560">Oxidoreductase</keyword>
<dbReference type="PROSITE" id="PS00521">
    <property type="entry name" value="P5CR"/>
    <property type="match status" value="1"/>
</dbReference>
<gene>
    <name evidence="6" type="primary">proC</name>
    <name evidence="12" type="ORF">UC3_02121</name>
</gene>
<evidence type="ECO:0000313" key="13">
    <source>
        <dbReference type="Proteomes" id="UP000013785"/>
    </source>
</evidence>
<dbReference type="HAMAP" id="MF_01925">
    <property type="entry name" value="P5C_reductase"/>
    <property type="match status" value="1"/>
</dbReference>
<dbReference type="Proteomes" id="UP000013785">
    <property type="component" value="Unassembled WGS sequence"/>
</dbReference>
<dbReference type="SUPFAM" id="SSF48179">
    <property type="entry name" value="6-phosphogluconate dehydrogenase C-terminal domain-like"/>
    <property type="match status" value="1"/>
</dbReference>
<dbReference type="Gene3D" id="1.10.3730.10">
    <property type="entry name" value="ProC C-terminal domain-like"/>
    <property type="match status" value="1"/>
</dbReference>
<dbReference type="GO" id="GO:0005737">
    <property type="term" value="C:cytoplasm"/>
    <property type="evidence" value="ECO:0007669"/>
    <property type="project" value="UniProtKB-SubCell"/>
</dbReference>
<dbReference type="RefSeq" id="WP_010768783.1">
    <property type="nucleotide sequence ID" value="NZ_ASWE01000002.1"/>
</dbReference>
<comment type="subcellular location">
    <subcellularLocation>
        <location evidence="6">Cytoplasm</location>
    </subcellularLocation>
</comment>
<feature type="domain" description="Pyrroline-5-carboxylate reductase dimerisation" evidence="11">
    <location>
        <begin position="160"/>
        <end position="258"/>
    </location>
</feature>
<dbReference type="NCBIfam" id="TIGR00112">
    <property type="entry name" value="proC"/>
    <property type="match status" value="1"/>
</dbReference>
<keyword evidence="13" id="KW-1185">Reference proteome</keyword>
<feature type="binding site" evidence="8">
    <location>
        <position position="54"/>
    </location>
    <ligand>
        <name>NADPH</name>
        <dbReference type="ChEBI" id="CHEBI:57783"/>
    </ligand>
</feature>
<dbReference type="UniPathway" id="UPA00098">
    <property type="reaction ID" value="UER00361"/>
</dbReference>
<dbReference type="PANTHER" id="PTHR11645">
    <property type="entry name" value="PYRROLINE-5-CARBOXYLATE REDUCTASE"/>
    <property type="match status" value="1"/>
</dbReference>
<dbReference type="InterPro" id="IPR036291">
    <property type="entry name" value="NAD(P)-bd_dom_sf"/>
</dbReference>
<comment type="pathway">
    <text evidence="6 9">Amino-acid biosynthesis; L-proline biosynthesis; L-proline from L-glutamate 5-semialdehyde: step 1/1.</text>
</comment>
<evidence type="ECO:0000256" key="8">
    <source>
        <dbReference type="PIRSR" id="PIRSR000193-1"/>
    </source>
</evidence>
<sequence length="260" mass="27484">MNIGIFGAGQMGGAMIEGWLHSGKLQPQEILVKGGRASTAKNLQKQLNFQLTDNLTEFADCDLLFIAVGTPVVIPILKSLKEENFKKRQPIISVAAGISLSEMQEVMGKDYPLAHAIPNTPVQIGKGLTAVTYSSVLSATQKDTIKEALHYLGDTIETVEERLDIISSVAGCGPAFVDIFMEALSDGAVLHGMPRDLSYEVIAKMLIGSASLALESGKHPGALKDGVTSPGGTTIRGVAALEKNGFRHAVISGIDAIISE</sequence>
<accession>R3TNP0</accession>
<evidence type="ECO:0000256" key="7">
    <source>
        <dbReference type="NCBIfam" id="TIGR00112"/>
    </source>
</evidence>
<evidence type="ECO:0000256" key="9">
    <source>
        <dbReference type="RuleBase" id="RU003903"/>
    </source>
</evidence>
<dbReference type="InterPro" id="IPR000304">
    <property type="entry name" value="Pyrroline-COOH_reductase"/>
</dbReference>
<keyword evidence="6" id="KW-0963">Cytoplasm</keyword>
<reference evidence="12 13" key="1">
    <citation type="submission" date="2013-02" db="EMBL/GenBank/DDBJ databases">
        <title>The Genome Sequence of Enterococcus phoeniculicola BAA-412.</title>
        <authorList>
            <consortium name="The Broad Institute Genome Sequencing Platform"/>
            <consortium name="The Broad Institute Genome Sequencing Center for Infectious Disease"/>
            <person name="Earl A.M."/>
            <person name="Gilmore M.S."/>
            <person name="Lebreton F."/>
            <person name="Walker B."/>
            <person name="Young S.K."/>
            <person name="Zeng Q."/>
            <person name="Gargeya S."/>
            <person name="Fitzgerald M."/>
            <person name="Haas B."/>
            <person name="Abouelleil A."/>
            <person name="Alvarado L."/>
            <person name="Arachchi H.M."/>
            <person name="Berlin A.M."/>
            <person name="Chapman S.B."/>
            <person name="Dewar J."/>
            <person name="Goldberg J."/>
            <person name="Griggs A."/>
            <person name="Gujja S."/>
            <person name="Hansen M."/>
            <person name="Howarth C."/>
            <person name="Imamovic A."/>
            <person name="Larimer J."/>
            <person name="McCowan C."/>
            <person name="Murphy C."/>
            <person name="Neiman D."/>
            <person name="Pearson M."/>
            <person name="Priest M."/>
            <person name="Roberts A."/>
            <person name="Saif S."/>
            <person name="Shea T."/>
            <person name="Sisk P."/>
            <person name="Sykes S."/>
            <person name="Wortman J."/>
            <person name="Nusbaum C."/>
            <person name="Birren B."/>
        </authorList>
    </citation>
    <scope>NUCLEOTIDE SEQUENCE [LARGE SCALE GENOMIC DNA]</scope>
    <source>
        <strain evidence="12 13">ATCC BAA-412</strain>
    </source>
</reference>
<keyword evidence="6 9" id="KW-0028">Amino-acid biosynthesis</keyword>
<dbReference type="STRING" id="154621.RV11_GL000640"/>